<dbReference type="GO" id="GO:0043138">
    <property type="term" value="F:3'-5' DNA helicase activity"/>
    <property type="evidence" value="ECO:0007669"/>
    <property type="project" value="UniProtKB-EC"/>
</dbReference>
<keyword evidence="6" id="KW-0238">DNA-binding</keyword>
<organism evidence="14 15">
    <name type="scientific">Lysinibacillus xylanilyticus</name>
    <dbReference type="NCBI Taxonomy" id="582475"/>
    <lineage>
        <taxon>Bacteria</taxon>
        <taxon>Bacillati</taxon>
        <taxon>Bacillota</taxon>
        <taxon>Bacilli</taxon>
        <taxon>Bacillales</taxon>
        <taxon>Bacillaceae</taxon>
        <taxon>Lysinibacillus</taxon>
    </lineage>
</organism>
<dbReference type="GO" id="GO:0000725">
    <property type="term" value="P:recombinational repair"/>
    <property type="evidence" value="ECO:0007669"/>
    <property type="project" value="TreeGrafter"/>
</dbReference>
<keyword evidence="2 11" id="KW-0547">Nucleotide-binding</keyword>
<evidence type="ECO:0000313" key="15">
    <source>
        <dbReference type="Proteomes" id="UP000037326"/>
    </source>
</evidence>
<keyword evidence="7" id="KW-0413">Isomerase</keyword>
<evidence type="ECO:0000256" key="2">
    <source>
        <dbReference type="ARBA" id="ARBA00022741"/>
    </source>
</evidence>
<comment type="caution">
    <text evidence="14">The sequence shown here is derived from an EMBL/GenBank/DDBJ whole genome shotgun (WGS) entry which is preliminary data.</text>
</comment>
<dbReference type="PANTHER" id="PTHR11070:SF2">
    <property type="entry name" value="ATP-DEPENDENT DNA HELICASE SRS2"/>
    <property type="match status" value="1"/>
</dbReference>
<accession>A0A0K9F2G3</accession>
<evidence type="ECO:0000256" key="11">
    <source>
        <dbReference type="PROSITE-ProRule" id="PRU00560"/>
    </source>
</evidence>
<name>A0A0K9F2G3_9BACI</name>
<dbReference type="InterPro" id="IPR027417">
    <property type="entry name" value="P-loop_NTPase"/>
</dbReference>
<evidence type="ECO:0000256" key="1">
    <source>
        <dbReference type="ARBA" id="ARBA00009922"/>
    </source>
</evidence>
<evidence type="ECO:0000256" key="8">
    <source>
        <dbReference type="ARBA" id="ARBA00034617"/>
    </source>
</evidence>
<comment type="similarity">
    <text evidence="1">Belongs to the helicase family. UvrD subfamily.</text>
</comment>
<evidence type="ECO:0000259" key="12">
    <source>
        <dbReference type="PROSITE" id="PS51198"/>
    </source>
</evidence>
<dbReference type="PATRIC" id="fig|582475.4.peg.4721"/>
<dbReference type="Pfam" id="PF00580">
    <property type="entry name" value="UvrD-helicase"/>
    <property type="match status" value="1"/>
</dbReference>
<dbReference type="InterPro" id="IPR000212">
    <property type="entry name" value="DNA_helicase_UvrD/REP"/>
</dbReference>
<keyword evidence="5 11" id="KW-0067">ATP-binding</keyword>
<dbReference type="SUPFAM" id="SSF52540">
    <property type="entry name" value="P-loop containing nucleoside triphosphate hydrolases"/>
    <property type="match status" value="1"/>
</dbReference>
<feature type="binding site" evidence="11">
    <location>
        <begin position="29"/>
        <end position="36"/>
    </location>
    <ligand>
        <name>ATP</name>
        <dbReference type="ChEBI" id="CHEBI:30616"/>
    </ligand>
</feature>
<evidence type="ECO:0000313" key="14">
    <source>
        <dbReference type="EMBL" id="KMY28263.1"/>
    </source>
</evidence>
<dbReference type="EC" id="5.6.2.4" evidence="9"/>
<evidence type="ECO:0000259" key="13">
    <source>
        <dbReference type="PROSITE" id="PS51217"/>
    </source>
</evidence>
<gene>
    <name evidence="14" type="ORF">ACZ11_23805</name>
</gene>
<feature type="domain" description="UvrD-like helicase C-terminal" evidence="13">
    <location>
        <begin position="292"/>
        <end position="560"/>
    </location>
</feature>
<feature type="domain" description="UvrD-like helicase ATP-binding" evidence="12">
    <location>
        <begin position="8"/>
        <end position="291"/>
    </location>
</feature>
<dbReference type="GO" id="GO:0003677">
    <property type="term" value="F:DNA binding"/>
    <property type="evidence" value="ECO:0007669"/>
    <property type="project" value="UniProtKB-KW"/>
</dbReference>
<sequence>MLFEKFLNGLNEKQQEAVTATEGYIRVIAGAGSGKTKTLVNRYAYLVEALGISPKNILCVTFTNKAAAEMRKRVKSLLGNSNDGSLICTYHGFCVKVLREDIHHINYPKNFMILDEDDQKDILTEVYGELGLTIKFMKFDDVLKVISLFKRSYGYVELLTNPSAKIEIPAETPLLSKVISLYLKKQRKYFALDFQDLINFVLYLYEQKPDVKLKWQNRIHYIQVDEFQDSSDKQIGLVNILSAAHKNLFVVGDPDQAIYTWRGAKPEYLVDFDKTHEPCDTIIMNENYRSTPEILNLGNSIIKNNKIRIDKDLFTHNNSGLDVIHYHGKNESEEIKYISETINNLVEHEQVKYSDFAIVYRANYNSRFIEQGFMRAEIPYTMFSGFKFFQRAEIKDCIAYLKMILYADDLSLLRTINNPKRSFGKTKINWLKQKAENDSLSYYETLIKYREEPSFKKTKIKQFIDTIEKYRRSYSNLTISELLRGILDDSGYDEEIRLSGDQERIDNISELLSSIITLEAEYGEKLELDDYLQQIALFSDNDRDVNKNSVKLMTIHTAKGLEFPYVFLVSFNDGILPSYRSLDKGNESGLEEERRLAYVAITRAMKAFYMTESEGLTNYGKRKIPSRFIFEIKQNLFNRVGVLEQELIEEAMEAFRQSNNDEKFINKNKFNIDEKIIHPIFGEGIIKEINETDNQYIIYFSEKDITRPLSMDFKGLAKI</sequence>
<dbReference type="GO" id="GO:0005524">
    <property type="term" value="F:ATP binding"/>
    <property type="evidence" value="ECO:0007669"/>
    <property type="project" value="UniProtKB-UniRule"/>
</dbReference>
<evidence type="ECO:0000256" key="7">
    <source>
        <dbReference type="ARBA" id="ARBA00023235"/>
    </source>
</evidence>
<dbReference type="EMBL" id="LFXJ01000013">
    <property type="protein sequence ID" value="KMY28263.1"/>
    <property type="molecule type" value="Genomic_DNA"/>
</dbReference>
<evidence type="ECO:0000256" key="6">
    <source>
        <dbReference type="ARBA" id="ARBA00023125"/>
    </source>
</evidence>
<dbReference type="InterPro" id="IPR013986">
    <property type="entry name" value="DExx_box_DNA_helicase_dom_sf"/>
</dbReference>
<dbReference type="GO" id="GO:0005829">
    <property type="term" value="C:cytosol"/>
    <property type="evidence" value="ECO:0007669"/>
    <property type="project" value="TreeGrafter"/>
</dbReference>
<evidence type="ECO:0000256" key="5">
    <source>
        <dbReference type="ARBA" id="ARBA00022840"/>
    </source>
</evidence>
<evidence type="ECO:0000256" key="9">
    <source>
        <dbReference type="ARBA" id="ARBA00034808"/>
    </source>
</evidence>
<reference evidence="15" key="1">
    <citation type="submission" date="2015-07" db="EMBL/GenBank/DDBJ databases">
        <authorList>
            <consortium name="Consortium for Microbial Forensics and Genomics (microFORGE)"/>
            <person name="Knight B.M."/>
            <person name="Roberts D.P."/>
            <person name="Lin D."/>
            <person name="Hari K."/>
            <person name="Fletcher J."/>
            <person name="Melcher U."/>
            <person name="Blagden T."/>
            <person name="Winegar R.A."/>
        </authorList>
    </citation>
    <scope>NUCLEOTIDE SEQUENCE [LARGE SCALE GENOMIC DNA]</scope>
    <source>
        <strain evidence="15">DSM 23493</strain>
    </source>
</reference>
<dbReference type="Gene3D" id="3.40.50.300">
    <property type="entry name" value="P-loop containing nucleotide triphosphate hydrolases"/>
    <property type="match status" value="2"/>
</dbReference>
<dbReference type="AlphaFoldDB" id="A0A0K9F2G3"/>
<dbReference type="CDD" id="cd17932">
    <property type="entry name" value="DEXQc_UvrD"/>
    <property type="match status" value="1"/>
</dbReference>
<dbReference type="Gene3D" id="1.10.10.160">
    <property type="match status" value="1"/>
</dbReference>
<comment type="catalytic activity">
    <reaction evidence="10">
        <text>ATP + H2O = ADP + phosphate + H(+)</text>
        <dbReference type="Rhea" id="RHEA:13065"/>
        <dbReference type="ChEBI" id="CHEBI:15377"/>
        <dbReference type="ChEBI" id="CHEBI:15378"/>
        <dbReference type="ChEBI" id="CHEBI:30616"/>
        <dbReference type="ChEBI" id="CHEBI:43474"/>
        <dbReference type="ChEBI" id="CHEBI:456216"/>
        <dbReference type="EC" id="5.6.2.4"/>
    </reaction>
</comment>
<dbReference type="PANTHER" id="PTHR11070">
    <property type="entry name" value="UVRD / RECB / PCRA DNA HELICASE FAMILY MEMBER"/>
    <property type="match status" value="1"/>
</dbReference>
<dbReference type="Pfam" id="PF13361">
    <property type="entry name" value="UvrD_C"/>
    <property type="match status" value="1"/>
</dbReference>
<dbReference type="GO" id="GO:0016887">
    <property type="term" value="F:ATP hydrolysis activity"/>
    <property type="evidence" value="ECO:0007669"/>
    <property type="project" value="RHEA"/>
</dbReference>
<dbReference type="Gene3D" id="1.10.486.10">
    <property type="entry name" value="PCRA, domain 4"/>
    <property type="match status" value="1"/>
</dbReference>
<evidence type="ECO:0000256" key="3">
    <source>
        <dbReference type="ARBA" id="ARBA00022801"/>
    </source>
</evidence>
<keyword evidence="4 11" id="KW-0347">Helicase</keyword>
<keyword evidence="3 11" id="KW-0378">Hydrolase</keyword>
<dbReference type="Proteomes" id="UP000037326">
    <property type="component" value="Unassembled WGS sequence"/>
</dbReference>
<dbReference type="PROSITE" id="PS51217">
    <property type="entry name" value="UVRD_HELICASE_CTER"/>
    <property type="match status" value="1"/>
</dbReference>
<dbReference type="InterPro" id="IPR014016">
    <property type="entry name" value="UvrD-like_ATP-bd"/>
</dbReference>
<protein>
    <recommendedName>
        <fullName evidence="9">DNA 3'-5' helicase</fullName>
        <ecNumber evidence="9">5.6.2.4</ecNumber>
    </recommendedName>
</protein>
<dbReference type="GO" id="GO:0033202">
    <property type="term" value="C:DNA helicase complex"/>
    <property type="evidence" value="ECO:0007669"/>
    <property type="project" value="TreeGrafter"/>
</dbReference>
<proteinExistence type="inferred from homology"/>
<evidence type="ECO:0000256" key="10">
    <source>
        <dbReference type="ARBA" id="ARBA00048988"/>
    </source>
</evidence>
<evidence type="ECO:0000256" key="4">
    <source>
        <dbReference type="ARBA" id="ARBA00022806"/>
    </source>
</evidence>
<dbReference type="PROSITE" id="PS51198">
    <property type="entry name" value="UVRD_HELICASE_ATP_BIND"/>
    <property type="match status" value="1"/>
</dbReference>
<dbReference type="InterPro" id="IPR014017">
    <property type="entry name" value="DNA_helicase_UvrD-like_C"/>
</dbReference>
<comment type="catalytic activity">
    <reaction evidence="8">
        <text>Couples ATP hydrolysis with the unwinding of duplex DNA by translocating in the 3'-5' direction.</text>
        <dbReference type="EC" id="5.6.2.4"/>
    </reaction>
</comment>